<dbReference type="AlphaFoldDB" id="A0A2X4VSA1"/>
<organism evidence="3 4">
    <name type="scientific">Lederbergia lenta</name>
    <name type="common">Bacillus lentus</name>
    <dbReference type="NCBI Taxonomy" id="1467"/>
    <lineage>
        <taxon>Bacteria</taxon>
        <taxon>Bacillati</taxon>
        <taxon>Bacillota</taxon>
        <taxon>Bacilli</taxon>
        <taxon>Bacillales</taxon>
        <taxon>Bacillaceae</taxon>
        <taxon>Lederbergia</taxon>
    </lineage>
</organism>
<sequence length="352" mass="38807">MKKLKIGVVGAGSLSEAHLGAYKKNSDVELIAICDLIEERAQEKAEAYNIAHVYTDYNEMLKNPELDAISIVTWNNTHKEISIAALDAGKHVLCEKPLCMNHEEALEIKAATERSDKKFMVGYVRRHASNAVILKDFIDKGTLGDIYYAKASILRRLGNPGGWFSDKSRSGGGPLIDIGVHVIDLSWYLMGRPKVKSVSANTYNKLGNRSNIKSLSFYKAADYSPENDVEDLANALIRFENGASLMVDVSFSLHIKNDQSSVTIFGDKGGAEVEPNLSIVHEANDIILNSSPQIDHATFDFGEGFQNEINHFVQCCLTGENPIGGIDDGVEMMKILTAIYESAEKQQEISFE</sequence>
<dbReference type="PANTHER" id="PTHR43377">
    <property type="entry name" value="BILIVERDIN REDUCTASE A"/>
    <property type="match status" value="1"/>
</dbReference>
<reference evidence="3 4" key="1">
    <citation type="submission" date="2018-06" db="EMBL/GenBank/DDBJ databases">
        <authorList>
            <consortium name="Pathogen Informatics"/>
            <person name="Doyle S."/>
        </authorList>
    </citation>
    <scope>NUCLEOTIDE SEQUENCE [LARGE SCALE GENOMIC DNA]</scope>
    <source>
        <strain evidence="3 4">NCTC4824</strain>
    </source>
</reference>
<feature type="domain" description="Gfo/Idh/MocA-like oxidoreductase N-terminal" evidence="1">
    <location>
        <begin position="4"/>
        <end position="123"/>
    </location>
</feature>
<dbReference type="InterPro" id="IPR036291">
    <property type="entry name" value="NAD(P)-bd_dom_sf"/>
</dbReference>
<dbReference type="GO" id="GO:0000166">
    <property type="term" value="F:nucleotide binding"/>
    <property type="evidence" value="ECO:0007669"/>
    <property type="project" value="InterPro"/>
</dbReference>
<protein>
    <submittedName>
        <fullName evidence="3">Oxidoreductase</fullName>
        <ecNumber evidence="3">1.-.-.-</ecNumber>
    </submittedName>
</protein>
<dbReference type="InterPro" id="IPR055170">
    <property type="entry name" value="GFO_IDH_MocA-like_dom"/>
</dbReference>
<evidence type="ECO:0000259" key="2">
    <source>
        <dbReference type="Pfam" id="PF22725"/>
    </source>
</evidence>
<dbReference type="KEGG" id="blen:NCTC4824_01117"/>
<dbReference type="InterPro" id="IPR000683">
    <property type="entry name" value="Gfo/Idh/MocA-like_OxRdtase_N"/>
</dbReference>
<dbReference type="PANTHER" id="PTHR43377:SF1">
    <property type="entry name" value="BILIVERDIN REDUCTASE A"/>
    <property type="match status" value="1"/>
</dbReference>
<dbReference type="Proteomes" id="UP000249134">
    <property type="component" value="Chromosome 1"/>
</dbReference>
<dbReference type="STRING" id="1348624.GCA_001591545_00213"/>
<dbReference type="GO" id="GO:0016491">
    <property type="term" value="F:oxidoreductase activity"/>
    <property type="evidence" value="ECO:0007669"/>
    <property type="project" value="UniProtKB-KW"/>
</dbReference>
<keyword evidence="3" id="KW-0560">Oxidoreductase</keyword>
<keyword evidence="4" id="KW-1185">Reference proteome</keyword>
<feature type="domain" description="GFO/IDH/MocA-like oxidoreductase" evidence="2">
    <location>
        <begin position="134"/>
        <end position="271"/>
    </location>
</feature>
<dbReference type="Pfam" id="PF01408">
    <property type="entry name" value="GFO_IDH_MocA"/>
    <property type="match status" value="1"/>
</dbReference>
<proteinExistence type="predicted"/>
<evidence type="ECO:0000313" key="3">
    <source>
        <dbReference type="EMBL" id="SQI53803.1"/>
    </source>
</evidence>
<dbReference type="Gene3D" id="3.30.360.10">
    <property type="entry name" value="Dihydrodipicolinate Reductase, domain 2"/>
    <property type="match status" value="1"/>
</dbReference>
<dbReference type="RefSeq" id="WP_066136247.1">
    <property type="nucleotide sequence ID" value="NZ_CBCSGM010000001.1"/>
</dbReference>
<dbReference type="SUPFAM" id="SSF51735">
    <property type="entry name" value="NAD(P)-binding Rossmann-fold domains"/>
    <property type="match status" value="1"/>
</dbReference>
<name>A0A2X4VSA1_LEDLE</name>
<gene>
    <name evidence="3" type="primary">ycjS_4</name>
    <name evidence="3" type="ORF">NCTC4824_01117</name>
</gene>
<evidence type="ECO:0000313" key="4">
    <source>
        <dbReference type="Proteomes" id="UP000249134"/>
    </source>
</evidence>
<evidence type="ECO:0000259" key="1">
    <source>
        <dbReference type="Pfam" id="PF01408"/>
    </source>
</evidence>
<accession>A0A2X4VSA1</accession>
<dbReference type="Pfam" id="PF22725">
    <property type="entry name" value="GFO_IDH_MocA_C3"/>
    <property type="match status" value="1"/>
</dbReference>
<dbReference type="EMBL" id="LS483476">
    <property type="protein sequence ID" value="SQI53803.1"/>
    <property type="molecule type" value="Genomic_DNA"/>
</dbReference>
<dbReference type="Gene3D" id="3.40.50.720">
    <property type="entry name" value="NAD(P)-binding Rossmann-like Domain"/>
    <property type="match status" value="1"/>
</dbReference>
<dbReference type="InterPro" id="IPR051450">
    <property type="entry name" value="Gfo/Idh/MocA_Oxidoreductases"/>
</dbReference>
<dbReference type="EC" id="1.-.-.-" evidence="3"/>
<dbReference type="SUPFAM" id="SSF55347">
    <property type="entry name" value="Glyceraldehyde-3-phosphate dehydrogenase-like, C-terminal domain"/>
    <property type="match status" value="1"/>
</dbReference>